<gene>
    <name evidence="1" type="ORF">HII17_16140</name>
</gene>
<name>A0A7Y0LF84_9GAMM</name>
<reference evidence="1 2" key="1">
    <citation type="submission" date="2020-04" db="EMBL/GenBank/DDBJ databases">
        <title>Thalassotalea sp. M1531, isolated from the surface of marine red alga.</title>
        <authorList>
            <person name="Pang L."/>
            <person name="Lu D.-C."/>
        </authorList>
    </citation>
    <scope>NUCLEOTIDE SEQUENCE [LARGE SCALE GENOMIC DNA]</scope>
    <source>
        <strain evidence="1 2">M1531</strain>
    </source>
</reference>
<dbReference type="PANTHER" id="PTHR38834">
    <property type="entry name" value="PERIPLASMIC SUBSTRATE BINDING PROTEIN FAMILY 3"/>
    <property type="match status" value="1"/>
</dbReference>
<comment type="caution">
    <text evidence="1">The sequence shown here is derived from an EMBL/GenBank/DDBJ whole genome shotgun (WGS) entry which is preliminary data.</text>
</comment>
<organism evidence="1 2">
    <name type="scientific">Thalassotalea algicola</name>
    <dbReference type="NCBI Taxonomy" id="2716224"/>
    <lineage>
        <taxon>Bacteria</taxon>
        <taxon>Pseudomonadati</taxon>
        <taxon>Pseudomonadota</taxon>
        <taxon>Gammaproteobacteria</taxon>
        <taxon>Alteromonadales</taxon>
        <taxon>Colwelliaceae</taxon>
        <taxon>Thalassotalea</taxon>
    </lineage>
</organism>
<keyword evidence="2" id="KW-1185">Reference proteome</keyword>
<sequence>MQLYTEHIPPFQLVNEKNQLAGGIAHVVVEALMFRLQLKTKYIPLPWARAYKLTQENPNTLIYSIARSPQREDQFAWIGKIKQVRYFFYGVNTTISGVDLASYKVRDLKVVVVRGSIESDLLQQIGFEENKNLFFADSYPAAFQMALLGRVDAVYANQFSTLGISRYLGLEENILKPIYTINQSLDLYLAANKHSSREFIERLKTEYEKMVRMDIVSRIIAEEEERLLSN</sequence>
<dbReference type="SUPFAM" id="SSF53850">
    <property type="entry name" value="Periplasmic binding protein-like II"/>
    <property type="match status" value="1"/>
</dbReference>
<dbReference type="EMBL" id="JABBXH010000006">
    <property type="protein sequence ID" value="NMP33089.1"/>
    <property type="molecule type" value="Genomic_DNA"/>
</dbReference>
<accession>A0A7Y0LF84</accession>
<dbReference type="PANTHER" id="PTHR38834:SF3">
    <property type="entry name" value="SOLUTE-BINDING PROTEIN FAMILY 3_N-TERMINAL DOMAIN-CONTAINING PROTEIN"/>
    <property type="match status" value="1"/>
</dbReference>
<protein>
    <submittedName>
        <fullName evidence="1">Transporter substrate-binding domain-containing protein</fullName>
    </submittedName>
</protein>
<dbReference type="Proteomes" id="UP000568664">
    <property type="component" value="Unassembled WGS sequence"/>
</dbReference>
<dbReference type="RefSeq" id="WP_211185392.1">
    <property type="nucleotide sequence ID" value="NZ_JABBXH010000006.1"/>
</dbReference>
<evidence type="ECO:0000313" key="2">
    <source>
        <dbReference type="Proteomes" id="UP000568664"/>
    </source>
</evidence>
<evidence type="ECO:0000313" key="1">
    <source>
        <dbReference type="EMBL" id="NMP33089.1"/>
    </source>
</evidence>
<proteinExistence type="predicted"/>
<dbReference type="Gene3D" id="3.40.190.10">
    <property type="entry name" value="Periplasmic binding protein-like II"/>
    <property type="match status" value="2"/>
</dbReference>
<dbReference type="AlphaFoldDB" id="A0A7Y0LF84"/>